<dbReference type="AlphaFoldDB" id="A0A7J6QER4"/>
<feature type="coiled-coil region" evidence="6">
    <location>
        <begin position="287"/>
        <end position="321"/>
    </location>
</feature>
<name>A0A7J6QER4_PEROL</name>
<dbReference type="Gene3D" id="3.40.50.2020">
    <property type="match status" value="1"/>
</dbReference>
<dbReference type="SUPFAM" id="SSF53271">
    <property type="entry name" value="PRTase-like"/>
    <property type="match status" value="1"/>
</dbReference>
<evidence type="ECO:0000256" key="3">
    <source>
        <dbReference type="ARBA" id="ARBA00022676"/>
    </source>
</evidence>
<dbReference type="EC" id="2.4.2.10" evidence="2"/>
<evidence type="ECO:0000256" key="1">
    <source>
        <dbReference type="ARBA" id="ARBA00004889"/>
    </source>
</evidence>
<evidence type="ECO:0000313" key="8">
    <source>
        <dbReference type="Proteomes" id="UP000574390"/>
    </source>
</evidence>
<dbReference type="EMBL" id="JABANM010030263">
    <property type="protein sequence ID" value="KAF4706561.1"/>
    <property type="molecule type" value="Genomic_DNA"/>
</dbReference>
<accession>A0A7J6QER4</accession>
<gene>
    <name evidence="7" type="primary">URA5_2</name>
    <name evidence="7" type="ORF">FOZ62_017657</name>
</gene>
<dbReference type="GO" id="GO:0006207">
    <property type="term" value="P:'de novo' pyrimidine nucleobase biosynthetic process"/>
    <property type="evidence" value="ECO:0007669"/>
    <property type="project" value="TreeGrafter"/>
</dbReference>
<proteinExistence type="inferred from homology"/>
<comment type="caution">
    <text evidence="7">The sequence shown here is derived from an EMBL/GenBank/DDBJ whole genome shotgun (WGS) entry which is preliminary data.</text>
</comment>
<dbReference type="Proteomes" id="UP000574390">
    <property type="component" value="Unassembled WGS sequence"/>
</dbReference>
<dbReference type="UniPathway" id="UPA00070">
    <property type="reaction ID" value="UER00119"/>
</dbReference>
<dbReference type="CDD" id="cd06223">
    <property type="entry name" value="PRTases_typeI"/>
    <property type="match status" value="1"/>
</dbReference>
<keyword evidence="5" id="KW-0665">Pyrimidine biosynthesis</keyword>
<dbReference type="GO" id="GO:0044205">
    <property type="term" value="P:'de novo' UMP biosynthetic process"/>
    <property type="evidence" value="ECO:0007669"/>
    <property type="project" value="UniProtKB-UniPathway"/>
</dbReference>
<keyword evidence="4 7" id="KW-0808">Transferase</keyword>
<keyword evidence="6" id="KW-0175">Coiled coil</keyword>
<dbReference type="InterPro" id="IPR029057">
    <property type="entry name" value="PRTase-like"/>
</dbReference>
<evidence type="ECO:0000256" key="6">
    <source>
        <dbReference type="SAM" id="Coils"/>
    </source>
</evidence>
<dbReference type="PANTHER" id="PTHR46683">
    <property type="entry name" value="OROTATE PHOSPHORIBOSYLTRANSFERASE 1-RELATED"/>
    <property type="match status" value="1"/>
</dbReference>
<organism evidence="7 8">
    <name type="scientific">Perkinsus olseni</name>
    <name type="common">Perkinsus atlanticus</name>
    <dbReference type="NCBI Taxonomy" id="32597"/>
    <lineage>
        <taxon>Eukaryota</taxon>
        <taxon>Sar</taxon>
        <taxon>Alveolata</taxon>
        <taxon>Perkinsozoa</taxon>
        <taxon>Perkinsea</taxon>
        <taxon>Perkinsida</taxon>
        <taxon>Perkinsidae</taxon>
        <taxon>Perkinsus</taxon>
    </lineage>
</organism>
<evidence type="ECO:0000256" key="2">
    <source>
        <dbReference type="ARBA" id="ARBA00011971"/>
    </source>
</evidence>
<dbReference type="GO" id="GO:0004588">
    <property type="term" value="F:orotate phosphoribosyltransferase activity"/>
    <property type="evidence" value="ECO:0007669"/>
    <property type="project" value="UniProtKB-EC"/>
</dbReference>
<dbReference type="GO" id="GO:0005737">
    <property type="term" value="C:cytoplasm"/>
    <property type="evidence" value="ECO:0007669"/>
    <property type="project" value="TreeGrafter"/>
</dbReference>
<dbReference type="InterPro" id="IPR023031">
    <property type="entry name" value="OPRT"/>
</dbReference>
<sequence length="776" mass="86041">MSASPLAPYQSDFIALAVGAGCLKFGEFTLKSGRVSPYFFNAGGFSTGGQLLKLAEAYADAIVAEGIEFDVIFGPAYKDRGRSLERISCVRMDLKRPKEVLHCQGIPLCAAVAMVFALKHGRPGLPYAFNRKEVKDHGEGGMIIGGPLKGRVLLIDDVITAGTAIQESVQLLSQFPECELVGAIVAVDRQERASPESTKSAVQLASEKFGIKIYSIVQLNSILTYAKQEGNSGEVIPPGMDEALEKYRQRYGVQVQMADSISSRAVAAAKRTAAVRGSIDERENEAVKYWSERKERIEKEISDLQQQAAEYRKTLDDIERKISGGLGQRVLEAPQEEVDNFTGDIDLANPAISRDRLAAQLRLLEVFGSSEATLDQTGVCKLRLVPRHQSQIESTESWTIDNFELTGCVEDNWKKLAAMLAWAASLSTGAVLWINAKRKAEIRHPYLAEGLDLVKSHPMVKQLVGPEVKRWRMLGIGTVDHEIGWGTCTLRLKGDCGACDVHLAGTPIGRMKREGDAEDDDDDLQDMIDEFDIRGSGFSYYWENPWEIKFAVINAFWRSVRATKACGVYVKNAVMKTKEELADIAAEEAEPPQPWGCDIVLVHPTNLREKLCSVAGDPMGHPYFEVFLGRTRKAKDEYSYKRVKVVVGTAFTLMTLGAIRRIMQTRRFWRSFGFARAFAMTHPVTRAHFPDMSKVSIRHRSGTFRSTYIDGVISLGDGTTQHDVHLSGIRPYTDAPWRITSARLVPDRASETETLNRTGRGVRMDTNYVPPGFAKS</sequence>
<dbReference type="InterPro" id="IPR000836">
    <property type="entry name" value="PRTase_dom"/>
</dbReference>
<evidence type="ECO:0000256" key="4">
    <source>
        <dbReference type="ARBA" id="ARBA00022679"/>
    </source>
</evidence>
<dbReference type="GO" id="GO:0046132">
    <property type="term" value="P:pyrimidine ribonucleoside biosynthetic process"/>
    <property type="evidence" value="ECO:0007669"/>
    <property type="project" value="TreeGrafter"/>
</dbReference>
<comment type="pathway">
    <text evidence="1">Pyrimidine metabolism; UMP biosynthesis via de novo pathway; UMP from orotate: step 1/2.</text>
</comment>
<evidence type="ECO:0000256" key="5">
    <source>
        <dbReference type="ARBA" id="ARBA00022975"/>
    </source>
</evidence>
<evidence type="ECO:0000313" key="7">
    <source>
        <dbReference type="EMBL" id="KAF4706561.1"/>
    </source>
</evidence>
<keyword evidence="3 7" id="KW-0328">Glycosyltransferase</keyword>
<dbReference type="PANTHER" id="PTHR46683:SF1">
    <property type="entry name" value="OROTATE PHOSPHORIBOSYLTRANSFERASE 1-RELATED"/>
    <property type="match status" value="1"/>
</dbReference>
<reference evidence="7 8" key="1">
    <citation type="submission" date="2020-04" db="EMBL/GenBank/DDBJ databases">
        <title>Perkinsus olseni comparative genomics.</title>
        <authorList>
            <person name="Bogema D.R."/>
        </authorList>
    </citation>
    <scope>NUCLEOTIDE SEQUENCE [LARGE SCALE GENOMIC DNA]</scope>
    <source>
        <strain evidence="7">ATCC PRA-205</strain>
    </source>
</reference>
<dbReference type="HAMAP" id="MF_01208">
    <property type="entry name" value="PyrE"/>
    <property type="match status" value="1"/>
</dbReference>
<protein>
    <recommendedName>
        <fullName evidence="2">orotate phosphoribosyltransferase</fullName>
        <ecNumber evidence="2">2.4.2.10</ecNumber>
    </recommendedName>
</protein>